<dbReference type="HAMAP" id="MF_00963">
    <property type="entry name" value="Sigma70_RpoD_SigA"/>
    <property type="match status" value="1"/>
</dbReference>
<keyword evidence="2 6" id="KW-0805">Transcription regulation</keyword>
<evidence type="ECO:0000259" key="9">
    <source>
        <dbReference type="PROSITE" id="PS00716"/>
    </source>
</evidence>
<evidence type="ECO:0000313" key="11">
    <source>
        <dbReference type="Proteomes" id="UP000222056"/>
    </source>
</evidence>
<keyword evidence="4 6" id="KW-0238">DNA-binding</keyword>
<feature type="region of interest" description="Sigma-70 factor domain-4" evidence="6">
    <location>
        <begin position="325"/>
        <end position="378"/>
    </location>
</feature>
<sequence>MGVSKERGLEDTNVAVALLDEHDQLAAPGEALARLTAEARERGYVTAEEVAACVEELDLDSDSLRELLGQLQEAGVEVVATDDRLDEQGALGGAADSLSEETAQRLGLPAPEAEETSLDSLRLYLRSIGRVDLLTAEQEVELAKRIERGDMAAKQHMIEANLRLVVSIAKGYLGRGLSFLDLIQEGSLGLIRAVEKFDWRRGYKFSTYATWWIRQAVTRAIADKARTIRIPVHMVEKMNKVSQVERQLVQEHGREPTPEEIAAELGWEVADVREILRVAQAPVSLDKPVGEEEDSQLGDFVEDEDAESPFEEVSQAIRRESVWRALAALPPREREVLELRYGLRGNRSLTLEEVGRAFGVTRERIRQIENNTLRKLQQLPEAQALRDAV</sequence>
<evidence type="ECO:0000256" key="6">
    <source>
        <dbReference type="HAMAP-Rule" id="MF_00963"/>
    </source>
</evidence>
<dbReference type="InterPro" id="IPR036388">
    <property type="entry name" value="WH-like_DNA-bd_sf"/>
</dbReference>
<dbReference type="Gene3D" id="1.10.601.10">
    <property type="entry name" value="RNA Polymerase Primary Sigma Factor"/>
    <property type="match status" value="2"/>
</dbReference>
<dbReference type="InterPro" id="IPR000943">
    <property type="entry name" value="RNA_pol_sigma70"/>
</dbReference>
<dbReference type="InterPro" id="IPR007630">
    <property type="entry name" value="RNA_pol_sigma70_r4"/>
</dbReference>
<feature type="domain" description="RNA polymerase sigma-70" evidence="9">
    <location>
        <begin position="350"/>
        <end position="376"/>
    </location>
</feature>
<organism evidence="10 11">
    <name type="scientific">Thermoleophilum album</name>
    <dbReference type="NCBI Taxonomy" id="29539"/>
    <lineage>
        <taxon>Bacteria</taxon>
        <taxon>Bacillati</taxon>
        <taxon>Actinomycetota</taxon>
        <taxon>Thermoleophilia</taxon>
        <taxon>Thermoleophilales</taxon>
        <taxon>Thermoleophilaceae</taxon>
        <taxon>Thermoleophilum</taxon>
    </lineage>
</organism>
<dbReference type="SUPFAM" id="SSF88946">
    <property type="entry name" value="Sigma2 domain of RNA polymerase sigma factors"/>
    <property type="match status" value="1"/>
</dbReference>
<dbReference type="GO" id="GO:0005737">
    <property type="term" value="C:cytoplasm"/>
    <property type="evidence" value="ECO:0007669"/>
    <property type="project" value="UniProtKB-SubCell"/>
</dbReference>
<dbReference type="PROSITE" id="PS00716">
    <property type="entry name" value="SIGMA70_2"/>
    <property type="match status" value="1"/>
</dbReference>
<comment type="subcellular location">
    <subcellularLocation>
        <location evidence="6">Cytoplasm</location>
    </subcellularLocation>
</comment>
<dbReference type="InterPro" id="IPR012760">
    <property type="entry name" value="RNA_pol_sigma_RpoD_C"/>
</dbReference>
<dbReference type="PRINTS" id="PR00046">
    <property type="entry name" value="SIGMA70FCT"/>
</dbReference>
<dbReference type="EMBL" id="FNWJ01000001">
    <property type="protein sequence ID" value="SEH11778.1"/>
    <property type="molecule type" value="Genomic_DNA"/>
</dbReference>
<feature type="DNA-binding region" description="H-T-H motif" evidence="6">
    <location>
        <begin position="351"/>
        <end position="370"/>
    </location>
</feature>
<dbReference type="Pfam" id="PF03979">
    <property type="entry name" value="Sigma70_r1_1"/>
    <property type="match status" value="1"/>
</dbReference>
<dbReference type="SUPFAM" id="SSF88659">
    <property type="entry name" value="Sigma3 and sigma4 domains of RNA polymerase sigma factors"/>
    <property type="match status" value="2"/>
</dbReference>
<dbReference type="Pfam" id="PF04539">
    <property type="entry name" value="Sigma70_r3"/>
    <property type="match status" value="1"/>
</dbReference>
<feature type="region of interest" description="Sigma-70 factor domain-3" evidence="6">
    <location>
        <begin position="236"/>
        <end position="312"/>
    </location>
</feature>
<dbReference type="Gene3D" id="1.10.10.10">
    <property type="entry name" value="Winged helix-like DNA-binding domain superfamily/Winged helix DNA-binding domain"/>
    <property type="match status" value="2"/>
</dbReference>
<proteinExistence type="inferred from homology"/>
<dbReference type="RefSeq" id="WP_093116536.1">
    <property type="nucleotide sequence ID" value="NZ_FNWJ01000001.1"/>
</dbReference>
<dbReference type="NCBIfam" id="TIGR02393">
    <property type="entry name" value="RpoD_Cterm"/>
    <property type="match status" value="1"/>
</dbReference>
<evidence type="ECO:0000256" key="5">
    <source>
        <dbReference type="ARBA" id="ARBA00023163"/>
    </source>
</evidence>
<feature type="domain" description="RNA polymerase sigma-70" evidence="8">
    <location>
        <begin position="181"/>
        <end position="194"/>
    </location>
</feature>
<evidence type="ECO:0000256" key="7">
    <source>
        <dbReference type="SAM" id="MobiDB-lite"/>
    </source>
</evidence>
<evidence type="ECO:0000256" key="3">
    <source>
        <dbReference type="ARBA" id="ARBA00023082"/>
    </source>
</evidence>
<dbReference type="InterPro" id="IPR007624">
    <property type="entry name" value="RNA_pol_sigma70_r3"/>
</dbReference>
<keyword evidence="1 6" id="KW-0963">Cytoplasm</keyword>
<dbReference type="InterPro" id="IPR009042">
    <property type="entry name" value="RNA_pol_sigma70_r1_2"/>
</dbReference>
<dbReference type="Pfam" id="PF00140">
    <property type="entry name" value="Sigma70_r1_2"/>
    <property type="match status" value="1"/>
</dbReference>
<dbReference type="Pfam" id="PF04545">
    <property type="entry name" value="Sigma70_r4"/>
    <property type="match status" value="1"/>
</dbReference>
<dbReference type="InterPro" id="IPR028630">
    <property type="entry name" value="Sigma70_RpoD"/>
</dbReference>
<dbReference type="PROSITE" id="PS00715">
    <property type="entry name" value="SIGMA70_1"/>
    <property type="match status" value="1"/>
</dbReference>
<dbReference type="CDD" id="cd06171">
    <property type="entry name" value="Sigma70_r4"/>
    <property type="match status" value="1"/>
</dbReference>
<feature type="short sequence motif" description="Interaction with polymerase core subunit RpoC" evidence="6">
    <location>
        <begin position="181"/>
        <end position="184"/>
    </location>
</feature>
<dbReference type="InterPro" id="IPR007627">
    <property type="entry name" value="RNA_pol_sigma70_r2"/>
</dbReference>
<reference evidence="11" key="1">
    <citation type="submission" date="2016-10" db="EMBL/GenBank/DDBJ databases">
        <authorList>
            <person name="Varghese N."/>
            <person name="Submissions S."/>
        </authorList>
    </citation>
    <scope>NUCLEOTIDE SEQUENCE [LARGE SCALE GENOMIC DNA]</scope>
    <source>
        <strain evidence="11">ATCC 35263</strain>
    </source>
</reference>
<gene>
    <name evidence="6" type="primary">sigA</name>
    <name evidence="10" type="ORF">SAMN02745716_0878</name>
</gene>
<dbReference type="PANTHER" id="PTHR30603:SF60">
    <property type="entry name" value="RNA POLYMERASE SIGMA FACTOR RPOD"/>
    <property type="match status" value="1"/>
</dbReference>
<evidence type="ECO:0000256" key="4">
    <source>
        <dbReference type="ARBA" id="ARBA00023125"/>
    </source>
</evidence>
<dbReference type="AlphaFoldDB" id="A0A1H6FNR9"/>
<feature type="region of interest" description="Sigma-70 factor domain-2" evidence="6">
    <location>
        <begin position="157"/>
        <end position="227"/>
    </location>
</feature>
<evidence type="ECO:0000259" key="8">
    <source>
        <dbReference type="PROSITE" id="PS00715"/>
    </source>
</evidence>
<dbReference type="InterPro" id="IPR013324">
    <property type="entry name" value="RNA_pol_sigma_r3/r4-like"/>
</dbReference>
<dbReference type="InterPro" id="IPR014284">
    <property type="entry name" value="RNA_pol_sigma-70_dom"/>
</dbReference>
<dbReference type="GO" id="GO:0006352">
    <property type="term" value="P:DNA-templated transcription initiation"/>
    <property type="evidence" value="ECO:0007669"/>
    <property type="project" value="UniProtKB-UniRule"/>
</dbReference>
<comment type="subunit">
    <text evidence="6">Interacts transiently with the RNA polymerase catalytic core.</text>
</comment>
<dbReference type="FunFam" id="1.10.601.10:FF:000001">
    <property type="entry name" value="RNA polymerase sigma factor SigA"/>
    <property type="match status" value="1"/>
</dbReference>
<dbReference type="InterPro" id="IPR007127">
    <property type="entry name" value="RNA_pol_sigma_70_r1_1"/>
</dbReference>
<evidence type="ECO:0000256" key="2">
    <source>
        <dbReference type="ARBA" id="ARBA00023015"/>
    </source>
</evidence>
<dbReference type="OrthoDB" id="9804285at2"/>
<keyword evidence="5 6" id="KW-0804">Transcription</keyword>
<evidence type="ECO:0000313" key="10">
    <source>
        <dbReference type="EMBL" id="SEH11778.1"/>
    </source>
</evidence>
<name>A0A1H6FNR9_THEAL</name>
<feature type="region of interest" description="Disordered" evidence="7">
    <location>
        <begin position="93"/>
        <end position="112"/>
    </location>
</feature>
<dbReference type="InterPro" id="IPR013325">
    <property type="entry name" value="RNA_pol_sigma_r2"/>
</dbReference>
<accession>A0A1H6FNR9</accession>
<dbReference type="InterPro" id="IPR042189">
    <property type="entry name" value="RNA_pol_sigma_70_r1_1_sf"/>
</dbReference>
<dbReference type="NCBIfam" id="TIGR02937">
    <property type="entry name" value="sigma70-ECF"/>
    <property type="match status" value="1"/>
</dbReference>
<keyword evidence="3 6" id="KW-0731">Sigma factor</keyword>
<dbReference type="STRING" id="29539.SAMN02745716_0878"/>
<protein>
    <recommendedName>
        <fullName evidence="6">RNA polymerase sigma factor SigA</fullName>
    </recommendedName>
</protein>
<dbReference type="Gene3D" id="1.10.220.120">
    <property type="entry name" value="Sigma-70 factor, region 1.1"/>
    <property type="match status" value="1"/>
</dbReference>
<dbReference type="Pfam" id="PF04542">
    <property type="entry name" value="Sigma70_r2"/>
    <property type="match status" value="1"/>
</dbReference>
<keyword evidence="11" id="KW-1185">Reference proteome</keyword>
<dbReference type="PANTHER" id="PTHR30603">
    <property type="entry name" value="RNA POLYMERASE SIGMA FACTOR RPO"/>
    <property type="match status" value="1"/>
</dbReference>
<comment type="similarity">
    <text evidence="6">Belongs to the sigma-70 factor family. RpoD/SigA subfamily.</text>
</comment>
<dbReference type="GO" id="GO:0016987">
    <property type="term" value="F:sigma factor activity"/>
    <property type="evidence" value="ECO:0007669"/>
    <property type="project" value="UniProtKB-UniRule"/>
</dbReference>
<dbReference type="Proteomes" id="UP000222056">
    <property type="component" value="Unassembled WGS sequence"/>
</dbReference>
<comment type="function">
    <text evidence="6">Sigma factors are initiation factors that promote the attachment of RNA polymerase to specific initiation sites and are then released. This sigma factor is the primary sigma factor during exponential growth.</text>
</comment>
<evidence type="ECO:0000256" key="1">
    <source>
        <dbReference type="ARBA" id="ARBA00022490"/>
    </source>
</evidence>
<dbReference type="GO" id="GO:0003677">
    <property type="term" value="F:DNA binding"/>
    <property type="evidence" value="ECO:0007669"/>
    <property type="project" value="UniProtKB-UniRule"/>
</dbReference>
<dbReference type="InterPro" id="IPR050239">
    <property type="entry name" value="Sigma-70_RNA_pol_init_factors"/>
</dbReference>